<keyword evidence="3" id="KW-0378">Hydrolase</keyword>
<sequence length="142" mass="16779">MMRGGMYELLYGRWLHNMHLNAYVVALKAKKKLLKSNIRNFLYVSSDYVYYRRNNASNTRCLINHLTKVSVKNNDLIMMSCHLTNHWALLVCQLKQHRWEFYDSMKRKRHSKGLESLVSFLKKQLINIQISTTFDFSSSLAG</sequence>
<dbReference type="Pfam" id="PF02902">
    <property type="entry name" value="Peptidase_C48"/>
    <property type="match status" value="1"/>
</dbReference>
<keyword evidence="6" id="KW-1185">Reference proteome</keyword>
<dbReference type="EMBL" id="JBBWWR010000016">
    <property type="protein sequence ID" value="KAK8947904.1"/>
    <property type="molecule type" value="Genomic_DNA"/>
</dbReference>
<name>A0ABR2LQV6_9ASPA</name>
<dbReference type="InterPro" id="IPR038765">
    <property type="entry name" value="Papain-like_cys_pep_sf"/>
</dbReference>
<reference evidence="5 6" key="1">
    <citation type="journal article" date="2022" name="Nat. Plants">
        <title>Genomes of leafy and leafless Platanthera orchids illuminate the evolution of mycoheterotrophy.</title>
        <authorList>
            <person name="Li M.H."/>
            <person name="Liu K.W."/>
            <person name="Li Z."/>
            <person name="Lu H.C."/>
            <person name="Ye Q.L."/>
            <person name="Zhang D."/>
            <person name="Wang J.Y."/>
            <person name="Li Y.F."/>
            <person name="Zhong Z.M."/>
            <person name="Liu X."/>
            <person name="Yu X."/>
            <person name="Liu D.K."/>
            <person name="Tu X.D."/>
            <person name="Liu B."/>
            <person name="Hao Y."/>
            <person name="Liao X.Y."/>
            <person name="Jiang Y.T."/>
            <person name="Sun W.H."/>
            <person name="Chen J."/>
            <person name="Chen Y.Q."/>
            <person name="Ai Y."/>
            <person name="Zhai J.W."/>
            <person name="Wu S.S."/>
            <person name="Zhou Z."/>
            <person name="Hsiao Y.Y."/>
            <person name="Wu W.L."/>
            <person name="Chen Y.Y."/>
            <person name="Lin Y.F."/>
            <person name="Hsu J.L."/>
            <person name="Li C.Y."/>
            <person name="Wang Z.W."/>
            <person name="Zhao X."/>
            <person name="Zhong W.Y."/>
            <person name="Ma X.K."/>
            <person name="Ma L."/>
            <person name="Huang J."/>
            <person name="Chen G.Z."/>
            <person name="Huang M.Z."/>
            <person name="Huang L."/>
            <person name="Peng D.H."/>
            <person name="Luo Y.B."/>
            <person name="Zou S.Q."/>
            <person name="Chen S.P."/>
            <person name="Lan S."/>
            <person name="Tsai W.C."/>
            <person name="Van de Peer Y."/>
            <person name="Liu Z.J."/>
        </authorList>
    </citation>
    <scope>NUCLEOTIDE SEQUENCE [LARGE SCALE GENOMIC DNA]</scope>
    <source>
        <strain evidence="5">Lor288</strain>
    </source>
</reference>
<accession>A0ABR2LQV6</accession>
<evidence type="ECO:0000259" key="4">
    <source>
        <dbReference type="Pfam" id="PF02902"/>
    </source>
</evidence>
<evidence type="ECO:0000313" key="6">
    <source>
        <dbReference type="Proteomes" id="UP001412067"/>
    </source>
</evidence>
<keyword evidence="2" id="KW-0645">Protease</keyword>
<protein>
    <recommendedName>
        <fullName evidence="4">Ubiquitin-like protease family profile domain-containing protein</fullName>
    </recommendedName>
</protein>
<evidence type="ECO:0000256" key="2">
    <source>
        <dbReference type="ARBA" id="ARBA00022670"/>
    </source>
</evidence>
<evidence type="ECO:0000256" key="3">
    <source>
        <dbReference type="ARBA" id="ARBA00022801"/>
    </source>
</evidence>
<dbReference type="Proteomes" id="UP001412067">
    <property type="component" value="Unassembled WGS sequence"/>
</dbReference>
<evidence type="ECO:0000256" key="1">
    <source>
        <dbReference type="ARBA" id="ARBA00005234"/>
    </source>
</evidence>
<dbReference type="SUPFAM" id="SSF54001">
    <property type="entry name" value="Cysteine proteinases"/>
    <property type="match status" value="1"/>
</dbReference>
<organism evidence="5 6">
    <name type="scientific">Platanthera guangdongensis</name>
    <dbReference type="NCBI Taxonomy" id="2320717"/>
    <lineage>
        <taxon>Eukaryota</taxon>
        <taxon>Viridiplantae</taxon>
        <taxon>Streptophyta</taxon>
        <taxon>Embryophyta</taxon>
        <taxon>Tracheophyta</taxon>
        <taxon>Spermatophyta</taxon>
        <taxon>Magnoliopsida</taxon>
        <taxon>Liliopsida</taxon>
        <taxon>Asparagales</taxon>
        <taxon>Orchidaceae</taxon>
        <taxon>Orchidoideae</taxon>
        <taxon>Orchideae</taxon>
        <taxon>Orchidinae</taxon>
        <taxon>Platanthera</taxon>
    </lineage>
</organism>
<comment type="caution">
    <text evidence="5">The sequence shown here is derived from an EMBL/GenBank/DDBJ whole genome shotgun (WGS) entry which is preliminary data.</text>
</comment>
<proteinExistence type="inferred from homology"/>
<evidence type="ECO:0000313" key="5">
    <source>
        <dbReference type="EMBL" id="KAK8947904.1"/>
    </source>
</evidence>
<feature type="domain" description="Ubiquitin-like protease family profile" evidence="4">
    <location>
        <begin position="59"/>
        <end position="127"/>
    </location>
</feature>
<gene>
    <name evidence="5" type="ORF">KSP40_PGU015659</name>
</gene>
<dbReference type="InterPro" id="IPR003653">
    <property type="entry name" value="Peptidase_C48_C"/>
</dbReference>
<dbReference type="Gene3D" id="3.40.395.10">
    <property type="entry name" value="Adenoviral Proteinase, Chain A"/>
    <property type="match status" value="1"/>
</dbReference>
<comment type="similarity">
    <text evidence="1">Belongs to the peptidase C48 family.</text>
</comment>